<dbReference type="OrthoDB" id="9781481at2"/>
<evidence type="ECO:0000259" key="1">
    <source>
        <dbReference type="Pfam" id="PF13020"/>
    </source>
</evidence>
<accession>A0A2P8FXL4</accession>
<dbReference type="Pfam" id="PF13020">
    <property type="entry name" value="NOV_C"/>
    <property type="match status" value="1"/>
</dbReference>
<reference evidence="2 3" key="1">
    <citation type="submission" date="2018-03" db="EMBL/GenBank/DDBJ databases">
        <title>Genomic Encyclopedia of Archaeal and Bacterial Type Strains, Phase II (KMG-II): from individual species to whole genera.</title>
        <authorList>
            <person name="Goeker M."/>
        </authorList>
    </citation>
    <scope>NUCLEOTIDE SEQUENCE [LARGE SCALE GENOMIC DNA]</scope>
    <source>
        <strain evidence="2 3">DSM 18107</strain>
    </source>
</reference>
<proteinExistence type="predicted"/>
<keyword evidence="3" id="KW-1185">Reference proteome</keyword>
<sequence length="409" mass="47308">MTTLSFEEAKLYFNHKLPEVIKERAMLHRVREDFVAHFSPAKISNMDIKEYAMGWGKDSVKNNFCQGIEKKLDGLGRIYGSTSRKFGMYYRKDEHDFYIAKKFGTEPIKAFENVRRSLIELLDAGGKEDLERLAGNPLSSMFKGKILSTYYPDTYLNVFSDDHLTYFVTQFGLDLQSPALTQTNEYAKKSALVNFKNQDVAMQHWSIDVFSHFLYHYFPGRPLKNWKDHNSEYSGSERSFPSDPNYSFVNLDIVESDTRERSQINRTWDDNTDYEKDAKWLKKIGNRGEEIVFSAEKFRLKKAGRQNLAAKVKRIEVDSVGFDILSYDENGAERFIEVKTTTSKPGYFNFFLSANELAKAETLDNYKIYVVFDIFSANPKIWIAGNPFKPLNGAVTMKPQLYRIAINVV</sequence>
<feature type="domain" description="Protein NO VEIN C-terminal" evidence="1">
    <location>
        <begin position="288"/>
        <end position="380"/>
    </location>
</feature>
<comment type="caution">
    <text evidence="2">The sequence shown here is derived from an EMBL/GenBank/DDBJ whole genome shotgun (WGS) entry which is preliminary data.</text>
</comment>
<dbReference type="AlphaFoldDB" id="A0A2P8FXL4"/>
<evidence type="ECO:0000313" key="2">
    <source>
        <dbReference type="EMBL" id="PSL26457.1"/>
    </source>
</evidence>
<dbReference type="InterPro" id="IPR024975">
    <property type="entry name" value="NOV_C"/>
</dbReference>
<organism evidence="2 3">
    <name type="scientific">Chitinophaga ginsengisoli</name>
    <dbReference type="NCBI Taxonomy" id="363837"/>
    <lineage>
        <taxon>Bacteria</taxon>
        <taxon>Pseudomonadati</taxon>
        <taxon>Bacteroidota</taxon>
        <taxon>Chitinophagia</taxon>
        <taxon>Chitinophagales</taxon>
        <taxon>Chitinophagaceae</taxon>
        <taxon>Chitinophaga</taxon>
    </lineage>
</organism>
<protein>
    <submittedName>
        <fullName evidence="2">Uncharacterized protein DUF3883</fullName>
    </submittedName>
</protein>
<name>A0A2P8FXL4_9BACT</name>
<dbReference type="Proteomes" id="UP000240978">
    <property type="component" value="Unassembled WGS sequence"/>
</dbReference>
<dbReference type="EMBL" id="PYGK01000011">
    <property type="protein sequence ID" value="PSL26457.1"/>
    <property type="molecule type" value="Genomic_DNA"/>
</dbReference>
<gene>
    <name evidence="2" type="ORF">CLV42_111171</name>
</gene>
<evidence type="ECO:0000313" key="3">
    <source>
        <dbReference type="Proteomes" id="UP000240978"/>
    </source>
</evidence>
<dbReference type="RefSeq" id="WP_106604411.1">
    <property type="nucleotide sequence ID" value="NZ_PYGK01000011.1"/>
</dbReference>